<evidence type="ECO:0000313" key="1">
    <source>
        <dbReference type="EMBL" id="QQP35177.1"/>
    </source>
</evidence>
<name>A0A7T8GPD7_CALRO</name>
<evidence type="ECO:0000313" key="2">
    <source>
        <dbReference type="Proteomes" id="UP000595437"/>
    </source>
</evidence>
<proteinExistence type="predicted"/>
<dbReference type="EMBL" id="CP045907">
    <property type="protein sequence ID" value="QQP35177.1"/>
    <property type="molecule type" value="Genomic_DNA"/>
</dbReference>
<feature type="non-terminal residue" evidence="1">
    <location>
        <position position="116"/>
    </location>
</feature>
<sequence>YRMAAYFSLWDKIKDIELLSTPQRRNLSEYTSSLILKSSIPLSVLKVITFADINKPTIAYLKSVLSKILLCPEEETLRKVLGVLDFRESITIFMKHFMGKSGGGDIRKRIALSEAI</sequence>
<reference evidence="2" key="1">
    <citation type="submission" date="2021-01" db="EMBL/GenBank/DDBJ databases">
        <title>Caligus Genome Assembly.</title>
        <authorList>
            <person name="Gallardo-Escarate C."/>
        </authorList>
    </citation>
    <scope>NUCLEOTIDE SEQUENCE [LARGE SCALE GENOMIC DNA]</scope>
</reference>
<protein>
    <submittedName>
        <fullName evidence="1">Uncharacterized protein</fullName>
    </submittedName>
</protein>
<dbReference type="OrthoDB" id="10260961at2759"/>
<dbReference type="AlphaFoldDB" id="A0A7T8GPD7"/>
<organism evidence="1 2">
    <name type="scientific">Caligus rogercresseyi</name>
    <name type="common">Sea louse</name>
    <dbReference type="NCBI Taxonomy" id="217165"/>
    <lineage>
        <taxon>Eukaryota</taxon>
        <taxon>Metazoa</taxon>
        <taxon>Ecdysozoa</taxon>
        <taxon>Arthropoda</taxon>
        <taxon>Crustacea</taxon>
        <taxon>Multicrustacea</taxon>
        <taxon>Hexanauplia</taxon>
        <taxon>Copepoda</taxon>
        <taxon>Siphonostomatoida</taxon>
        <taxon>Caligidae</taxon>
        <taxon>Caligus</taxon>
    </lineage>
</organism>
<dbReference type="Proteomes" id="UP000595437">
    <property type="component" value="Chromosome 18"/>
</dbReference>
<keyword evidence="2" id="KW-1185">Reference proteome</keyword>
<feature type="non-terminal residue" evidence="1">
    <location>
        <position position="1"/>
    </location>
</feature>
<accession>A0A7T8GPD7</accession>
<gene>
    <name evidence="1" type="ORF">FKW44_023330</name>
</gene>